<dbReference type="Proteomes" id="UP001159427">
    <property type="component" value="Unassembled WGS sequence"/>
</dbReference>
<feature type="domain" description="Ionotropic glutamate receptor C-terminal" evidence="16">
    <location>
        <begin position="425"/>
        <end position="789"/>
    </location>
</feature>
<evidence type="ECO:0000256" key="4">
    <source>
        <dbReference type="ARBA" id="ARBA00022692"/>
    </source>
</evidence>
<dbReference type="InterPro" id="IPR028082">
    <property type="entry name" value="Peripla_BP_I"/>
</dbReference>
<dbReference type="EMBL" id="CALNXI010000004">
    <property type="protein sequence ID" value="CAH3013947.1"/>
    <property type="molecule type" value="Genomic_DNA"/>
</dbReference>
<keyword evidence="5 15" id="KW-1133">Transmembrane helix</keyword>
<name>A0ABN8LE93_9CNID</name>
<keyword evidence="10" id="KW-0325">Glycoprotein</keyword>
<dbReference type="SUPFAM" id="SSF53822">
    <property type="entry name" value="Periplasmic binding protein-like I"/>
    <property type="match status" value="1"/>
</dbReference>
<dbReference type="Pfam" id="PF00060">
    <property type="entry name" value="Lig_chan"/>
    <property type="match status" value="1"/>
</dbReference>
<evidence type="ECO:0000256" key="10">
    <source>
        <dbReference type="ARBA" id="ARBA00023180"/>
    </source>
</evidence>
<evidence type="ECO:0000256" key="6">
    <source>
        <dbReference type="ARBA" id="ARBA00023018"/>
    </source>
</evidence>
<evidence type="ECO:0000256" key="3">
    <source>
        <dbReference type="ARBA" id="ARBA00022475"/>
    </source>
</evidence>
<evidence type="ECO:0000256" key="2">
    <source>
        <dbReference type="ARBA" id="ARBA00022448"/>
    </source>
</evidence>
<dbReference type="InterPro" id="IPR001828">
    <property type="entry name" value="ANF_lig-bd_rcpt"/>
</dbReference>
<dbReference type="InterPro" id="IPR019594">
    <property type="entry name" value="Glu/Gly-bd"/>
</dbReference>
<evidence type="ECO:0000256" key="15">
    <source>
        <dbReference type="SAM" id="Phobius"/>
    </source>
</evidence>
<accession>A0ABN8LE93</accession>
<dbReference type="PANTHER" id="PTHR18966">
    <property type="entry name" value="IONOTROPIC GLUTAMATE RECEPTOR"/>
    <property type="match status" value="1"/>
</dbReference>
<evidence type="ECO:0000313" key="19">
    <source>
        <dbReference type="Proteomes" id="UP001159427"/>
    </source>
</evidence>
<evidence type="ECO:0000259" key="17">
    <source>
        <dbReference type="SMART" id="SM00918"/>
    </source>
</evidence>
<keyword evidence="6" id="KW-0770">Synapse</keyword>
<proteinExistence type="predicted"/>
<feature type="non-terminal residue" evidence="18">
    <location>
        <position position="1"/>
    </location>
</feature>
<keyword evidence="4 15" id="KW-0812">Transmembrane</keyword>
<feature type="transmembrane region" description="Helical" evidence="15">
    <location>
        <begin position="619"/>
        <end position="644"/>
    </location>
</feature>
<evidence type="ECO:0000256" key="5">
    <source>
        <dbReference type="ARBA" id="ARBA00022989"/>
    </source>
</evidence>
<dbReference type="Gene3D" id="3.40.50.2300">
    <property type="match status" value="1"/>
</dbReference>
<reference evidence="18 19" key="1">
    <citation type="submission" date="2022-05" db="EMBL/GenBank/DDBJ databases">
        <authorList>
            <consortium name="Genoscope - CEA"/>
            <person name="William W."/>
        </authorList>
    </citation>
    <scope>NUCLEOTIDE SEQUENCE [LARGE SCALE GENOMIC DNA]</scope>
</reference>
<dbReference type="InterPro" id="IPR015683">
    <property type="entry name" value="Ionotropic_Glu_rcpt"/>
</dbReference>
<keyword evidence="11" id="KW-0628">Postsynaptic cell membrane</keyword>
<keyword evidence="12" id="KW-1071">Ligand-gated ion channel</keyword>
<keyword evidence="8 15" id="KW-0472">Membrane</keyword>
<dbReference type="Pfam" id="PF10613">
    <property type="entry name" value="Lig_chan-Glu_bd"/>
    <property type="match status" value="1"/>
</dbReference>
<protein>
    <submittedName>
        <fullName evidence="18">Uncharacterized protein</fullName>
    </submittedName>
</protein>
<dbReference type="Gene3D" id="3.40.190.10">
    <property type="entry name" value="Periplasmic binding protein-like II"/>
    <property type="match status" value="2"/>
</dbReference>
<keyword evidence="13" id="KW-0407">Ion channel</keyword>
<dbReference type="SUPFAM" id="SSF53850">
    <property type="entry name" value="Periplasmic binding protein-like II"/>
    <property type="match status" value="1"/>
</dbReference>
<sequence length="882" mass="99818">LTSYHVDVNICVKNNDTEMRYIVQEATGLVHLENENISLKNGEGLIQVNLRTVSYNEAISRIFTLDQDLVFNITVSLRSAIFVQISNHEIFLSSLMEGSNIVTVGLFQTKANPFSQERPVSFTRIASPSMIDYASTIKDVMKKMGWRILSLVLSADYEGTVFAGEMIKYKRKEKWNILHTVWIPRCWGNGTELKSMLKEVLSNESDVVIVHMRDSRNDEIFQLLEMLGVKNSRPSWLLTDITTFGVSIVNLPAGSVKISPWTTLNRDYMVHALCDAVNLIALSAAAAIETSGNNEIINHQSIKKDSKALQRAFKQMTRNTFFQGKTSIFENLTMRKGHFATMDISHLEQDLHGVKHWTTIGLSTYSEIAIAPFKAPNGQIQFPLLEPYRPILRVPVVFNPPWVMAAERIETYDKELKCMEREHICYNKTASSNKTLCCFGFSIELLKILQRELQFVPEIYFVADGFYGIFDEKTGKWNGIVRELVLGMGDLALGLSLSGKRAEYIEFSWSYLPLALNVIVEKKDIGPGEMKKTSFCVHWFSWLKPFDFRLWLTIGGTNMLILLVIWWLDRKSPRGHYHFFKESDEDGLTLLDSMSYVWGVAFGKEIGADKTPRSLSARLVSSVFAFVVLILANSYSANLMAFLVQDNFLLPIEGIKDPKLRDPSLHPPNGFQIGILQGSFTEMYFRINIHHEFRQLYNNSLKVKTFDEGIDKLNKGEIQGLVGDYLSLHEVAHTIPGCRYSPAGPDFYTHGVAFSVPKGSPWLEDVNRVVTGMKTNGSFQRIEKVYFDKKKCSSSAAKNLSILNLSGLFLTVAVAVAVCFSALFVEVIIIFILARNGQYLGHVGKVCVRFLFNLRKGEEHLITLSNSTIMQKRSCVRVECIE</sequence>
<gene>
    <name evidence="18" type="ORF">PEVE_00028713</name>
</gene>
<evidence type="ECO:0000256" key="14">
    <source>
        <dbReference type="ARBA" id="ARBA00034100"/>
    </source>
</evidence>
<evidence type="ECO:0000313" key="18">
    <source>
        <dbReference type="EMBL" id="CAH3013947.1"/>
    </source>
</evidence>
<organism evidence="18 19">
    <name type="scientific">Porites evermanni</name>
    <dbReference type="NCBI Taxonomy" id="104178"/>
    <lineage>
        <taxon>Eukaryota</taxon>
        <taxon>Metazoa</taxon>
        <taxon>Cnidaria</taxon>
        <taxon>Anthozoa</taxon>
        <taxon>Hexacorallia</taxon>
        <taxon>Scleractinia</taxon>
        <taxon>Fungiina</taxon>
        <taxon>Poritidae</taxon>
        <taxon>Porites</taxon>
    </lineage>
</organism>
<evidence type="ECO:0000256" key="1">
    <source>
        <dbReference type="ARBA" id="ARBA00004651"/>
    </source>
</evidence>
<evidence type="ECO:0000259" key="16">
    <source>
        <dbReference type="SMART" id="SM00079"/>
    </source>
</evidence>
<comment type="subcellular location">
    <subcellularLocation>
        <location evidence="1">Cell membrane</location>
        <topology evidence="1">Multi-pass membrane protein</topology>
    </subcellularLocation>
    <subcellularLocation>
        <location evidence="14">Postsynaptic cell membrane</location>
    </subcellularLocation>
</comment>
<dbReference type="PRINTS" id="PR00177">
    <property type="entry name" value="NMDARECEPTOR"/>
</dbReference>
<evidence type="ECO:0000256" key="13">
    <source>
        <dbReference type="ARBA" id="ARBA00023303"/>
    </source>
</evidence>
<dbReference type="InterPro" id="IPR001320">
    <property type="entry name" value="Iontro_rcpt_C"/>
</dbReference>
<keyword evidence="3" id="KW-1003">Cell membrane</keyword>
<evidence type="ECO:0000256" key="12">
    <source>
        <dbReference type="ARBA" id="ARBA00023286"/>
    </source>
</evidence>
<dbReference type="SMART" id="SM00079">
    <property type="entry name" value="PBPe"/>
    <property type="match status" value="1"/>
</dbReference>
<keyword evidence="9" id="KW-0675">Receptor</keyword>
<evidence type="ECO:0000256" key="9">
    <source>
        <dbReference type="ARBA" id="ARBA00023170"/>
    </source>
</evidence>
<feature type="transmembrane region" description="Helical" evidence="15">
    <location>
        <begin position="808"/>
        <end position="834"/>
    </location>
</feature>
<feature type="transmembrane region" description="Helical" evidence="15">
    <location>
        <begin position="550"/>
        <end position="568"/>
    </location>
</feature>
<evidence type="ECO:0000256" key="8">
    <source>
        <dbReference type="ARBA" id="ARBA00023136"/>
    </source>
</evidence>
<dbReference type="SMART" id="SM00918">
    <property type="entry name" value="Lig_chan-Glu_bd"/>
    <property type="match status" value="1"/>
</dbReference>
<feature type="non-terminal residue" evidence="18">
    <location>
        <position position="882"/>
    </location>
</feature>
<evidence type="ECO:0000256" key="11">
    <source>
        <dbReference type="ARBA" id="ARBA00023257"/>
    </source>
</evidence>
<keyword evidence="2" id="KW-0813">Transport</keyword>
<keyword evidence="7" id="KW-0406">Ion transport</keyword>
<evidence type="ECO:0000256" key="7">
    <source>
        <dbReference type="ARBA" id="ARBA00023065"/>
    </source>
</evidence>
<dbReference type="Gene3D" id="1.10.287.70">
    <property type="match status" value="1"/>
</dbReference>
<dbReference type="Pfam" id="PF01094">
    <property type="entry name" value="ANF_receptor"/>
    <property type="match status" value="1"/>
</dbReference>
<feature type="domain" description="Ionotropic glutamate receptor L-glutamate and glycine-binding" evidence="17">
    <location>
        <begin position="425"/>
        <end position="486"/>
    </location>
</feature>
<dbReference type="InterPro" id="IPR001508">
    <property type="entry name" value="Iono_Glu_rcpt_met"/>
</dbReference>
<keyword evidence="19" id="KW-1185">Reference proteome</keyword>
<comment type="caution">
    <text evidence="18">The sequence shown here is derived from an EMBL/GenBank/DDBJ whole genome shotgun (WGS) entry which is preliminary data.</text>
</comment>